<evidence type="ECO:0000259" key="5">
    <source>
        <dbReference type="SMART" id="SM00563"/>
    </source>
</evidence>
<dbReference type="Pfam" id="PF01553">
    <property type="entry name" value="Acyltransferase"/>
    <property type="match status" value="1"/>
</dbReference>
<dbReference type="SUPFAM" id="SSF69593">
    <property type="entry name" value="Glycerol-3-phosphate (1)-acyltransferase"/>
    <property type="match status" value="1"/>
</dbReference>
<reference evidence="6 7" key="1">
    <citation type="journal article" date="2009" name="Stand. Genomic Sci.">
        <title>Complete genome sequence of Kangiella koreensis type strain (SW-125).</title>
        <authorList>
            <person name="Han C."/>
            <person name="Sikorski J."/>
            <person name="Lapidus A."/>
            <person name="Nolan M."/>
            <person name="Glavina Del Rio T."/>
            <person name="Tice H."/>
            <person name="Cheng J.F."/>
            <person name="Lucas S."/>
            <person name="Chen F."/>
            <person name="Copeland A."/>
            <person name="Ivanova N."/>
            <person name="Mavromatis K."/>
            <person name="Ovchinnikova G."/>
            <person name="Pati A."/>
            <person name="Bruce D."/>
            <person name="Goodwin L."/>
            <person name="Pitluck S."/>
            <person name="Chen A."/>
            <person name="Palaniappan K."/>
            <person name="Land M."/>
            <person name="Hauser L."/>
            <person name="Chang Y.J."/>
            <person name="Jeffries C.D."/>
            <person name="Chain P."/>
            <person name="Saunders E."/>
            <person name="Brettin T."/>
            <person name="Goker M."/>
            <person name="Tindall B.J."/>
            <person name="Bristow J."/>
            <person name="Eisen J.A."/>
            <person name="Markowitz V."/>
            <person name="Hugenholtz P."/>
            <person name="Kyrpides N.C."/>
            <person name="Klenk H.P."/>
            <person name="Detter J.C."/>
        </authorList>
    </citation>
    <scope>NUCLEOTIDE SEQUENCE [LARGE SCALE GENOMIC DNA]</scope>
    <source>
        <strain evidence="7">DSM 16069 / KCTC 12182 / SW-125</strain>
    </source>
</reference>
<feature type="domain" description="Phospholipid/glycerol acyltransferase" evidence="5">
    <location>
        <begin position="69"/>
        <end position="182"/>
    </location>
</feature>
<dbReference type="CDD" id="cd07989">
    <property type="entry name" value="LPLAT_AGPAT-like"/>
    <property type="match status" value="1"/>
</dbReference>
<dbReference type="PANTHER" id="PTHR10434">
    <property type="entry name" value="1-ACYL-SN-GLYCEROL-3-PHOSPHATE ACYLTRANSFERASE"/>
    <property type="match status" value="1"/>
</dbReference>
<evidence type="ECO:0000313" key="6">
    <source>
        <dbReference type="EMBL" id="ACV26503.1"/>
    </source>
</evidence>
<keyword evidence="4" id="KW-0472">Membrane</keyword>
<keyword evidence="3 6" id="KW-0012">Acyltransferase</keyword>
<evidence type="ECO:0000256" key="3">
    <source>
        <dbReference type="ARBA" id="ARBA00023315"/>
    </source>
</evidence>
<keyword evidence="7" id="KW-1185">Reference proteome</keyword>
<evidence type="ECO:0000256" key="1">
    <source>
        <dbReference type="ARBA" id="ARBA00005189"/>
    </source>
</evidence>
<dbReference type="KEGG" id="kko:Kkor_1084"/>
<evidence type="ECO:0000256" key="4">
    <source>
        <dbReference type="SAM" id="Phobius"/>
    </source>
</evidence>
<dbReference type="HOGENOM" id="CLU_027938_4_5_6"/>
<dbReference type="Proteomes" id="UP000001231">
    <property type="component" value="Chromosome"/>
</dbReference>
<comment type="pathway">
    <text evidence="1">Lipid metabolism.</text>
</comment>
<feature type="transmembrane region" description="Helical" evidence="4">
    <location>
        <begin position="6"/>
        <end position="23"/>
    </location>
</feature>
<dbReference type="RefSeq" id="WP_012801017.1">
    <property type="nucleotide sequence ID" value="NC_013166.1"/>
</dbReference>
<evidence type="ECO:0000256" key="2">
    <source>
        <dbReference type="ARBA" id="ARBA00022679"/>
    </source>
</evidence>
<evidence type="ECO:0000313" key="7">
    <source>
        <dbReference type="Proteomes" id="UP000001231"/>
    </source>
</evidence>
<dbReference type="InParanoid" id="C7RB61"/>
<dbReference type="GO" id="GO:0003841">
    <property type="term" value="F:1-acylglycerol-3-phosphate O-acyltransferase activity"/>
    <property type="evidence" value="ECO:0007669"/>
    <property type="project" value="TreeGrafter"/>
</dbReference>
<organism evidence="6 7">
    <name type="scientific">Kangiella koreensis (strain DSM 16069 / JCM 12317 / KCTC 12182 / SW-125)</name>
    <dbReference type="NCBI Taxonomy" id="523791"/>
    <lineage>
        <taxon>Bacteria</taxon>
        <taxon>Pseudomonadati</taxon>
        <taxon>Pseudomonadota</taxon>
        <taxon>Gammaproteobacteria</taxon>
        <taxon>Kangiellales</taxon>
        <taxon>Kangiellaceae</taxon>
        <taxon>Kangiella</taxon>
    </lineage>
</organism>
<accession>C7RB61</accession>
<keyword evidence="4" id="KW-0812">Transmembrane</keyword>
<gene>
    <name evidence="6" type="ordered locus">Kkor_1084</name>
</gene>
<sequence length="248" mass="28349">MTTFWWIMLAVVLMVAFVVIKLIKGAKKYNHIDWGSPFLNLIDGLSRYYCMRFHRLDFERFSLPTEGGAILISNHISGLDPLLLIAASNRPIRFMIATEEYNRFGLTWLFKRAGCIPVNRSGRADIAFRQARRALDQGEIIALFPHGKIHLDHEEPYRVKPGIRKLAELSKHSIFVCRIVGVRGQGSVFTSLLLRSQSKIIQFPTINHHYFSHNDSLHHLGEVLLGHRNPFSTDVSYKHDHTESSTSG</sequence>
<dbReference type="eggNOG" id="COG0204">
    <property type="taxonomic scope" value="Bacteria"/>
</dbReference>
<dbReference type="PANTHER" id="PTHR10434:SF11">
    <property type="entry name" value="1-ACYL-SN-GLYCEROL-3-PHOSPHATE ACYLTRANSFERASE"/>
    <property type="match status" value="1"/>
</dbReference>
<dbReference type="InterPro" id="IPR002123">
    <property type="entry name" value="Plipid/glycerol_acylTrfase"/>
</dbReference>
<name>C7RB61_KANKD</name>
<dbReference type="EMBL" id="CP001707">
    <property type="protein sequence ID" value="ACV26503.1"/>
    <property type="molecule type" value="Genomic_DNA"/>
</dbReference>
<dbReference type="AlphaFoldDB" id="C7RB61"/>
<proteinExistence type="predicted"/>
<dbReference type="STRING" id="523791.Kkor_1084"/>
<dbReference type="SMART" id="SM00563">
    <property type="entry name" value="PlsC"/>
    <property type="match status" value="1"/>
</dbReference>
<dbReference type="GO" id="GO:0006654">
    <property type="term" value="P:phosphatidic acid biosynthetic process"/>
    <property type="evidence" value="ECO:0007669"/>
    <property type="project" value="TreeGrafter"/>
</dbReference>
<dbReference type="OrthoDB" id="9803968at2"/>
<keyword evidence="2 6" id="KW-0808">Transferase</keyword>
<protein>
    <submittedName>
        <fullName evidence="6">Phospholipid/glycerol acyltransferase</fullName>
    </submittedName>
</protein>
<keyword evidence="4" id="KW-1133">Transmembrane helix</keyword>